<dbReference type="Proteomes" id="UP000681720">
    <property type="component" value="Unassembled WGS sequence"/>
</dbReference>
<evidence type="ECO:0000313" key="6">
    <source>
        <dbReference type="EMBL" id="CAF4697042.1"/>
    </source>
</evidence>
<keyword evidence="3" id="KW-0677">Repeat</keyword>
<evidence type="ECO:0000313" key="7">
    <source>
        <dbReference type="EMBL" id="CAF4711946.1"/>
    </source>
</evidence>
<evidence type="ECO:0000256" key="4">
    <source>
        <dbReference type="ARBA" id="ARBA00023054"/>
    </source>
</evidence>
<dbReference type="InterPro" id="IPR000533">
    <property type="entry name" value="Tropomyosin"/>
</dbReference>
<gene>
    <name evidence="6" type="ORF">BYL167_LOCUS43948</name>
    <name evidence="7" type="ORF">GIL414_LOCUS43489</name>
</gene>
<dbReference type="SUPFAM" id="SSF57997">
    <property type="entry name" value="Tropomyosin"/>
    <property type="match status" value="1"/>
</dbReference>
<protein>
    <recommendedName>
        <fullName evidence="9">Tropomyosin</fullName>
    </recommendedName>
</protein>
<feature type="coiled-coil region" evidence="5">
    <location>
        <begin position="4"/>
        <end position="45"/>
    </location>
</feature>
<dbReference type="Gene3D" id="1.20.5.170">
    <property type="match status" value="1"/>
</dbReference>
<dbReference type="AlphaFoldDB" id="A0A8S3A329"/>
<evidence type="ECO:0000256" key="2">
    <source>
        <dbReference type="ARBA" id="ARBA00009036"/>
    </source>
</evidence>
<evidence type="ECO:0000313" key="8">
    <source>
        <dbReference type="Proteomes" id="UP000681967"/>
    </source>
</evidence>
<dbReference type="EMBL" id="CAJOBJ010128818">
    <property type="protein sequence ID" value="CAF4711946.1"/>
    <property type="molecule type" value="Genomic_DNA"/>
</dbReference>
<reference evidence="6" key="1">
    <citation type="submission" date="2021-02" db="EMBL/GenBank/DDBJ databases">
        <authorList>
            <person name="Nowell W R."/>
        </authorList>
    </citation>
    <scope>NUCLEOTIDE SEQUENCE</scope>
</reference>
<proteinExistence type="inferred from homology"/>
<evidence type="ECO:0000256" key="1">
    <source>
        <dbReference type="ARBA" id="ARBA00002987"/>
    </source>
</evidence>
<dbReference type="PRINTS" id="PR00194">
    <property type="entry name" value="TROPOMYOSIN"/>
</dbReference>
<comment type="caution">
    <text evidence="6">The sequence shown here is derived from an EMBL/GenBank/DDBJ whole genome shotgun (WGS) entry which is preliminary data.</text>
</comment>
<keyword evidence="4 5" id="KW-0175">Coiled coil</keyword>
<evidence type="ECO:0000256" key="3">
    <source>
        <dbReference type="ARBA" id="ARBA00022737"/>
    </source>
</evidence>
<sequence length="51" mass="5817">DERIATLEQQLAEAQLIAEDSDRKYDEVARRIAIMEVDLERAEDRAEAAEA</sequence>
<organism evidence="6 8">
    <name type="scientific">Rotaria magnacalcarata</name>
    <dbReference type="NCBI Taxonomy" id="392030"/>
    <lineage>
        <taxon>Eukaryota</taxon>
        <taxon>Metazoa</taxon>
        <taxon>Spiralia</taxon>
        <taxon>Gnathifera</taxon>
        <taxon>Rotifera</taxon>
        <taxon>Eurotatoria</taxon>
        <taxon>Bdelloidea</taxon>
        <taxon>Philodinida</taxon>
        <taxon>Philodinidae</taxon>
        <taxon>Rotaria</taxon>
    </lineage>
</organism>
<evidence type="ECO:0008006" key="9">
    <source>
        <dbReference type="Google" id="ProtNLM"/>
    </source>
</evidence>
<dbReference type="Pfam" id="PF00261">
    <property type="entry name" value="Tropomyosin"/>
    <property type="match status" value="1"/>
</dbReference>
<dbReference type="PANTHER" id="PTHR19269">
    <property type="entry name" value="TROPOMYOSIN"/>
    <property type="match status" value="1"/>
</dbReference>
<comment type="similarity">
    <text evidence="2">Belongs to the tropomyosin family.</text>
</comment>
<evidence type="ECO:0000256" key="5">
    <source>
        <dbReference type="SAM" id="Coils"/>
    </source>
</evidence>
<name>A0A8S3A329_9BILA</name>
<accession>A0A8S3A329</accession>
<feature type="non-terminal residue" evidence="6">
    <location>
        <position position="1"/>
    </location>
</feature>
<dbReference type="EMBL" id="CAJOBH010118168">
    <property type="protein sequence ID" value="CAF4697042.1"/>
    <property type="molecule type" value="Genomic_DNA"/>
</dbReference>
<dbReference type="Proteomes" id="UP000681967">
    <property type="component" value="Unassembled WGS sequence"/>
</dbReference>
<comment type="function">
    <text evidence="1">Tropomyosin, in association with the troponin complex, plays a central role in the calcium dependent regulation of muscle contraction.</text>
</comment>